<dbReference type="EC" id="7.1.1.-" evidence="13"/>
<comment type="caution">
    <text evidence="16">The sequence shown here is derived from an EMBL/GenBank/DDBJ whole genome shotgun (WGS) entry which is preliminary data.</text>
</comment>
<dbReference type="Gene3D" id="3.30.460.80">
    <property type="entry name" value="NADH:ubiquinone oxidoreductase, 30kDa subunit"/>
    <property type="match status" value="1"/>
</dbReference>
<keyword evidence="7 13" id="KW-1278">Translocase</keyword>
<keyword evidence="8 13" id="KW-0520">NAD</keyword>
<feature type="region of interest" description="NADH dehydrogenase I subunit C" evidence="13">
    <location>
        <begin position="1"/>
        <end position="192"/>
    </location>
</feature>
<evidence type="ECO:0000256" key="10">
    <source>
        <dbReference type="ARBA" id="ARBA00023136"/>
    </source>
</evidence>
<evidence type="ECO:0000313" key="16">
    <source>
        <dbReference type="EMBL" id="MFA0812160.1"/>
    </source>
</evidence>
<reference evidence="16 17" key="1">
    <citation type="submission" date="2024-08" db="EMBL/GenBank/DDBJ databases">
        <authorList>
            <person name="Ishaq N."/>
        </authorList>
    </citation>
    <scope>NUCLEOTIDE SEQUENCE [LARGE SCALE GENOMIC DNA]</scope>
    <source>
        <strain evidence="16 17">DSM 18651</strain>
    </source>
</reference>
<dbReference type="GO" id="GO:0050136">
    <property type="term" value="F:NADH dehydrogenase (quinone) (non-electrogenic) activity"/>
    <property type="evidence" value="ECO:0007669"/>
    <property type="project" value="UniProtKB-EC"/>
</dbReference>
<comment type="similarity">
    <text evidence="3 13">In the C-terminal section; belongs to the complex I 49 kDa subunit family.</text>
</comment>
<dbReference type="PROSITE" id="PS00535">
    <property type="entry name" value="COMPLEX1_49K"/>
    <property type="match status" value="1"/>
</dbReference>
<comment type="catalytic activity">
    <reaction evidence="12 13">
        <text>a quinone + NADH + 5 H(+)(in) = a quinol + NAD(+) + 4 H(+)(out)</text>
        <dbReference type="Rhea" id="RHEA:57888"/>
        <dbReference type="ChEBI" id="CHEBI:15378"/>
        <dbReference type="ChEBI" id="CHEBI:24646"/>
        <dbReference type="ChEBI" id="CHEBI:57540"/>
        <dbReference type="ChEBI" id="CHEBI:57945"/>
        <dbReference type="ChEBI" id="CHEBI:132124"/>
    </reaction>
</comment>
<evidence type="ECO:0000256" key="7">
    <source>
        <dbReference type="ARBA" id="ARBA00022967"/>
    </source>
</evidence>
<dbReference type="InterPro" id="IPR037232">
    <property type="entry name" value="NADH_quin_OxRdtase_su_C/D-like"/>
</dbReference>
<dbReference type="PANTHER" id="PTHR11993">
    <property type="entry name" value="NADH-UBIQUINONE OXIDOREDUCTASE 49 KDA SUBUNIT"/>
    <property type="match status" value="1"/>
</dbReference>
<comment type="subcellular location">
    <subcellularLocation>
        <location evidence="2">Cell inner membrane</location>
        <topology evidence="2">Peripheral membrane protein</topology>
    </subcellularLocation>
    <subcellularLocation>
        <location evidence="13">Cell membrane</location>
        <topology evidence="13">Peripheral membrane protein</topology>
        <orientation evidence="13">Cytoplasmic side</orientation>
    </subcellularLocation>
</comment>
<keyword evidence="9 13" id="KW-0830">Ubiquinone</keyword>
<evidence type="ECO:0000256" key="13">
    <source>
        <dbReference type="HAMAP-Rule" id="MF_01359"/>
    </source>
</evidence>
<dbReference type="Gene3D" id="1.10.645.10">
    <property type="entry name" value="Cytochrome-c3 Hydrogenase, chain B"/>
    <property type="match status" value="1"/>
</dbReference>
<dbReference type="InterPro" id="IPR001135">
    <property type="entry name" value="NADH_Q_OxRdtase_suD"/>
</dbReference>
<keyword evidence="17" id="KW-1185">Reference proteome</keyword>
<dbReference type="SUPFAM" id="SSF56762">
    <property type="entry name" value="HydB/Nqo4-like"/>
    <property type="match status" value="1"/>
</dbReference>
<evidence type="ECO:0000256" key="8">
    <source>
        <dbReference type="ARBA" id="ARBA00023027"/>
    </source>
</evidence>
<keyword evidence="11 13" id="KW-0511">Multifunctional enzyme</keyword>
<evidence type="ECO:0000256" key="9">
    <source>
        <dbReference type="ARBA" id="ARBA00023075"/>
    </source>
</evidence>
<dbReference type="InterPro" id="IPR014029">
    <property type="entry name" value="NADH_UbQ_OxRdtase_49kDa_CS"/>
</dbReference>
<dbReference type="RefSeq" id="WP_371839788.1">
    <property type="nucleotide sequence ID" value="NZ_JBGMEK010000034.1"/>
</dbReference>
<organism evidence="16 17">
    <name type="scientific">Microbulbifer epialgicus</name>
    <dbReference type="NCBI Taxonomy" id="393907"/>
    <lineage>
        <taxon>Bacteria</taxon>
        <taxon>Pseudomonadati</taxon>
        <taxon>Pseudomonadota</taxon>
        <taxon>Gammaproteobacteria</taxon>
        <taxon>Cellvibrionales</taxon>
        <taxon>Microbulbiferaceae</taxon>
        <taxon>Microbulbifer</taxon>
    </lineage>
</organism>
<dbReference type="NCBIfam" id="NF004739">
    <property type="entry name" value="PRK06075.1"/>
    <property type="match status" value="1"/>
</dbReference>
<dbReference type="InterPro" id="IPR029014">
    <property type="entry name" value="NiFe-Hase_large"/>
</dbReference>
<dbReference type="Pfam" id="PF00346">
    <property type="entry name" value="Complex1_49kDa"/>
    <property type="match status" value="1"/>
</dbReference>
<dbReference type="HAMAP" id="MF_01359">
    <property type="entry name" value="NDH1_NuoCD_1"/>
    <property type="match status" value="1"/>
</dbReference>
<dbReference type="InterPro" id="IPR001268">
    <property type="entry name" value="NADH_UbQ_OxRdtase_30kDa_su"/>
</dbReference>
<dbReference type="HAMAP" id="MF_01358">
    <property type="entry name" value="NDH1_NuoD"/>
    <property type="match status" value="1"/>
</dbReference>
<dbReference type="PANTHER" id="PTHR11993:SF45">
    <property type="entry name" value="NADH-QUINONE OXIDOREDUCTASE SUBUNIT C_D"/>
    <property type="match status" value="1"/>
</dbReference>
<dbReference type="NCBIfam" id="NF008728">
    <property type="entry name" value="PRK11742.1"/>
    <property type="match status" value="1"/>
</dbReference>
<evidence type="ECO:0000256" key="3">
    <source>
        <dbReference type="ARBA" id="ARBA00010019"/>
    </source>
</evidence>
<dbReference type="NCBIfam" id="TIGR01962">
    <property type="entry name" value="NuoD"/>
    <property type="match status" value="1"/>
</dbReference>
<keyword evidence="16" id="KW-0560">Oxidoreductase</keyword>
<dbReference type="SUPFAM" id="SSF143243">
    <property type="entry name" value="Nqo5-like"/>
    <property type="match status" value="1"/>
</dbReference>
<evidence type="ECO:0000256" key="6">
    <source>
        <dbReference type="ARBA" id="ARBA00022719"/>
    </source>
</evidence>
<evidence type="ECO:0000256" key="11">
    <source>
        <dbReference type="ARBA" id="ARBA00023268"/>
    </source>
</evidence>
<evidence type="ECO:0000259" key="14">
    <source>
        <dbReference type="Pfam" id="PF00329"/>
    </source>
</evidence>
<comment type="function">
    <text evidence="1 13">NDH-1 shuttles electrons from NADH, via FMN and iron-sulfur (Fe-S) centers, to quinones in the respiratory chain. The immediate electron acceptor for the enzyme in this species is believed to be ubiquinone. Couples the redox reaction to proton translocation (for every two electrons transferred, four hydrogen ions are translocated across the cytoplasmic membrane), and thus conserves the redox energy in a proton gradient.</text>
</comment>
<dbReference type="InterPro" id="IPR023062">
    <property type="entry name" value="NADH_DH_suCD"/>
</dbReference>
<evidence type="ECO:0000256" key="5">
    <source>
        <dbReference type="ARBA" id="ARBA00022475"/>
    </source>
</evidence>
<keyword evidence="5 13" id="KW-1003">Cell membrane</keyword>
<name>A0ABV4P2H7_9GAMM</name>
<sequence length="601" mass="69343">MTGVIAKSVHSETPYSKEAQSFLRDLDCEYRWHNYWLQPDSGDMPTLWIDSQSLIPLLRFLKQEISRPFSMLYDLSAIDERLRVNRGEGPEKQPSSDFTLVYQLLSFNRNLFIRIKIALPESHLSVPSITELWENANWYEREVWDLFGIDFSGHPHLHRIMMPPTWKGHPLRKDHHARATEVDPFSLSEEKERREQEALLFRPEDWGMARASEDSEFMFLNLGPNHPSVHGVFRVALQLDGEQIVDAVPDIGYHHRGAEKMAERQAWHTYVPYTDRIDYLGGVMNNLPYVLALEQLAGIEVPERAQVIRVMMCEFFRISSHLVFFGTFAQDVGQMSPVFYMFIDREKLFGIVEAITGGRMHPAWFRIGGVAEDLPEGWDKMVREFLDYMPARLRDYDGMVIKNKLLQRRSRGIGVYNTAEAIEWGVTGPGLRATGLEWDLRKKRPYSGYDQFDFDIPSYDGGDCFDRCRVRVDEMWQSLRIIRQCLENMPSGPYKSDHPLTTPPRKGRTMQDIETLIQHFVNNSWGPVMPAGEVCFPIEATKGLNSYQIISDGGTTSYRTRIRTPSFPHLQMIPLISRGLLIADLIAIIASIDFVMADVDR</sequence>
<evidence type="ECO:0000256" key="12">
    <source>
        <dbReference type="ARBA" id="ARBA00047712"/>
    </source>
</evidence>
<dbReference type="InterPro" id="IPR022885">
    <property type="entry name" value="NDH1_su_D/H"/>
</dbReference>
<evidence type="ECO:0000256" key="1">
    <source>
        <dbReference type="ARBA" id="ARBA00002378"/>
    </source>
</evidence>
<keyword evidence="4 13" id="KW-0813">Transport</keyword>
<evidence type="ECO:0000313" key="17">
    <source>
        <dbReference type="Proteomes" id="UP001569428"/>
    </source>
</evidence>
<feature type="domain" description="NADH-quinone oxidoreductase subunit D" evidence="15">
    <location>
        <begin position="331"/>
        <end position="601"/>
    </location>
</feature>
<evidence type="ECO:0000256" key="4">
    <source>
        <dbReference type="ARBA" id="ARBA00022448"/>
    </source>
</evidence>
<gene>
    <name evidence="13 16" type="primary">nuoC</name>
    <name evidence="13" type="synonym">nuoCD</name>
    <name evidence="13" type="synonym">nuoD</name>
    <name evidence="16" type="ORF">ACCI49_14695</name>
</gene>
<dbReference type="Proteomes" id="UP001569428">
    <property type="component" value="Unassembled WGS sequence"/>
</dbReference>
<comment type="subunit">
    <text evidence="13">NDH-1 is composed of 13 different subunits. Subunits NuoB, CD, E, F, and G constitute the peripheral sector of the complex.</text>
</comment>
<dbReference type="Pfam" id="PF00329">
    <property type="entry name" value="Complex1_30kDa"/>
    <property type="match status" value="1"/>
</dbReference>
<protein>
    <recommendedName>
        <fullName evidence="13">NADH-quinone oxidoreductase subunit C/D</fullName>
        <ecNumber evidence="13">7.1.1.-</ecNumber>
    </recommendedName>
    <alternativeName>
        <fullName evidence="13">NADH dehydrogenase I subunit C/D</fullName>
    </alternativeName>
    <alternativeName>
        <fullName evidence="13">NDH-1 subunit C/D</fullName>
    </alternativeName>
</protein>
<evidence type="ECO:0000256" key="2">
    <source>
        <dbReference type="ARBA" id="ARBA00004417"/>
    </source>
</evidence>
<proteinExistence type="inferred from homology"/>
<evidence type="ECO:0000259" key="15">
    <source>
        <dbReference type="Pfam" id="PF00346"/>
    </source>
</evidence>
<feature type="region of interest" description="NADH dehydrogenase I subunit D" evidence="13">
    <location>
        <begin position="216"/>
        <end position="601"/>
    </location>
</feature>
<feature type="domain" description="NADH:ubiquinone oxidoreductase 30kDa subunit" evidence="14">
    <location>
        <begin position="47"/>
        <end position="180"/>
    </location>
</feature>
<keyword evidence="10 13" id="KW-0472">Membrane</keyword>
<keyword evidence="6 13" id="KW-0874">Quinone</keyword>
<dbReference type="EMBL" id="JBGMEK010000034">
    <property type="protein sequence ID" value="MFA0812160.1"/>
    <property type="molecule type" value="Genomic_DNA"/>
</dbReference>
<accession>A0ABV4P2H7</accession>
<comment type="similarity">
    <text evidence="13">In the N-terminal section; belongs to the complex I 30 kDa subunit family.</text>
</comment>